<keyword evidence="5" id="KW-1278">Translocase</keyword>
<dbReference type="PROSITE" id="PS50893">
    <property type="entry name" value="ABC_TRANSPORTER_2"/>
    <property type="match status" value="1"/>
</dbReference>
<evidence type="ECO:0000256" key="6">
    <source>
        <dbReference type="ARBA" id="ARBA00023136"/>
    </source>
</evidence>
<dbReference type="InterPro" id="IPR008995">
    <property type="entry name" value="Mo/tungstate-bd_C_term_dom"/>
</dbReference>
<dbReference type="SMART" id="SM00382">
    <property type="entry name" value="AAA"/>
    <property type="match status" value="1"/>
</dbReference>
<evidence type="ECO:0000256" key="2">
    <source>
        <dbReference type="ARBA" id="ARBA00022475"/>
    </source>
</evidence>
<dbReference type="InterPro" id="IPR027417">
    <property type="entry name" value="P-loop_NTPase"/>
</dbReference>
<dbReference type="GO" id="GO:0008643">
    <property type="term" value="P:carbohydrate transport"/>
    <property type="evidence" value="ECO:0007669"/>
    <property type="project" value="InterPro"/>
</dbReference>
<dbReference type="InterPro" id="IPR003439">
    <property type="entry name" value="ABC_transporter-like_ATP-bd"/>
</dbReference>
<dbReference type="GO" id="GO:0005524">
    <property type="term" value="F:ATP binding"/>
    <property type="evidence" value="ECO:0007669"/>
    <property type="project" value="UniProtKB-KW"/>
</dbReference>
<dbReference type="InterPro" id="IPR003593">
    <property type="entry name" value="AAA+_ATPase"/>
</dbReference>
<dbReference type="InterPro" id="IPR013611">
    <property type="entry name" value="Transp-assoc_OB_typ2"/>
</dbReference>
<dbReference type="Gene3D" id="2.40.50.140">
    <property type="entry name" value="Nucleic acid-binding proteins"/>
    <property type="match status" value="1"/>
</dbReference>
<name>A0A3B0T6Y7_9ZZZZ</name>
<dbReference type="PANTHER" id="PTHR43875:SF15">
    <property type="entry name" value="TREHALOSE IMPORT ATP-BINDING PROTEIN SUGC"/>
    <property type="match status" value="1"/>
</dbReference>
<evidence type="ECO:0000256" key="1">
    <source>
        <dbReference type="ARBA" id="ARBA00022448"/>
    </source>
</evidence>
<dbReference type="GO" id="GO:0055052">
    <property type="term" value="C:ATP-binding cassette (ABC) transporter complex, substrate-binding subunit-containing"/>
    <property type="evidence" value="ECO:0007669"/>
    <property type="project" value="TreeGrafter"/>
</dbReference>
<evidence type="ECO:0000256" key="3">
    <source>
        <dbReference type="ARBA" id="ARBA00022741"/>
    </source>
</evidence>
<dbReference type="FunFam" id="3.40.50.300:FF:000042">
    <property type="entry name" value="Maltose/maltodextrin ABC transporter, ATP-binding protein"/>
    <property type="match status" value="1"/>
</dbReference>
<evidence type="ECO:0000256" key="4">
    <source>
        <dbReference type="ARBA" id="ARBA00022840"/>
    </source>
</evidence>
<dbReference type="InterPro" id="IPR017871">
    <property type="entry name" value="ABC_transporter-like_CS"/>
</dbReference>
<keyword evidence="2" id="KW-1003">Cell membrane</keyword>
<evidence type="ECO:0000313" key="8">
    <source>
        <dbReference type="EMBL" id="VAW14471.1"/>
    </source>
</evidence>
<dbReference type="GO" id="GO:0016887">
    <property type="term" value="F:ATP hydrolysis activity"/>
    <property type="evidence" value="ECO:0007669"/>
    <property type="project" value="InterPro"/>
</dbReference>
<organism evidence="8">
    <name type="scientific">hydrothermal vent metagenome</name>
    <dbReference type="NCBI Taxonomy" id="652676"/>
    <lineage>
        <taxon>unclassified sequences</taxon>
        <taxon>metagenomes</taxon>
        <taxon>ecological metagenomes</taxon>
    </lineage>
</organism>
<gene>
    <name evidence="8" type="ORF">MNBD_ALPHA12-1762</name>
</gene>
<dbReference type="GO" id="GO:0140359">
    <property type="term" value="F:ABC-type transporter activity"/>
    <property type="evidence" value="ECO:0007669"/>
    <property type="project" value="InterPro"/>
</dbReference>
<reference evidence="8" key="1">
    <citation type="submission" date="2018-06" db="EMBL/GenBank/DDBJ databases">
        <authorList>
            <person name="Zhirakovskaya E."/>
        </authorList>
    </citation>
    <scope>NUCLEOTIDE SEQUENCE</scope>
</reference>
<dbReference type="InterPro" id="IPR047641">
    <property type="entry name" value="ABC_transpr_MalK/UgpC-like"/>
</dbReference>
<dbReference type="Pfam" id="PF08402">
    <property type="entry name" value="TOBE_2"/>
    <property type="match status" value="1"/>
</dbReference>
<dbReference type="CDD" id="cd03301">
    <property type="entry name" value="ABC_MalK_N"/>
    <property type="match status" value="1"/>
</dbReference>
<dbReference type="SUPFAM" id="SSF52540">
    <property type="entry name" value="P-loop containing nucleoside triphosphate hydrolases"/>
    <property type="match status" value="1"/>
</dbReference>
<keyword evidence="1" id="KW-0813">Transport</keyword>
<evidence type="ECO:0000256" key="5">
    <source>
        <dbReference type="ARBA" id="ARBA00022967"/>
    </source>
</evidence>
<dbReference type="AlphaFoldDB" id="A0A3B0T6Y7"/>
<dbReference type="EMBL" id="UOEO01000009">
    <property type="protein sequence ID" value="VAW14471.1"/>
    <property type="molecule type" value="Genomic_DNA"/>
</dbReference>
<keyword evidence="3" id="KW-0547">Nucleotide-binding</keyword>
<evidence type="ECO:0000259" key="7">
    <source>
        <dbReference type="PROSITE" id="PS50893"/>
    </source>
</evidence>
<dbReference type="InterPro" id="IPR012340">
    <property type="entry name" value="NA-bd_OB-fold"/>
</dbReference>
<dbReference type="InterPro" id="IPR015855">
    <property type="entry name" value="ABC_transpr_MalK-like"/>
</dbReference>
<accession>A0A3B0T6Y7</accession>
<keyword evidence="4 8" id="KW-0067">ATP-binding</keyword>
<protein>
    <submittedName>
        <fullName evidence="8">ABC transporter, ATP-binding protein</fullName>
    </submittedName>
</protein>
<dbReference type="SUPFAM" id="SSF50331">
    <property type="entry name" value="MOP-like"/>
    <property type="match status" value="1"/>
</dbReference>
<proteinExistence type="predicted"/>
<keyword evidence="6" id="KW-0472">Membrane</keyword>
<feature type="domain" description="ABC transporter" evidence="7">
    <location>
        <begin position="4"/>
        <end position="234"/>
    </location>
</feature>
<dbReference type="PANTHER" id="PTHR43875">
    <property type="entry name" value="MALTODEXTRIN IMPORT ATP-BINDING PROTEIN MSMX"/>
    <property type="match status" value="1"/>
</dbReference>
<dbReference type="Pfam" id="PF00005">
    <property type="entry name" value="ABC_tran"/>
    <property type="match status" value="1"/>
</dbReference>
<dbReference type="NCBIfam" id="NF008653">
    <property type="entry name" value="PRK11650.1"/>
    <property type="match status" value="1"/>
</dbReference>
<dbReference type="Gene3D" id="3.40.50.300">
    <property type="entry name" value="P-loop containing nucleotide triphosphate hydrolases"/>
    <property type="match status" value="1"/>
</dbReference>
<sequence length="359" mass="39671">MSKVRLLGLCKNYGALKILKEINLEVEDGQFTVLLGPSGCGKSTTLRIIAGLDVASSGKILIEGRDVTNLEPRERDISMVFQNYALYPSMNVEQNIGFGLKARKMPGPEIKEKVLSAAKLLEITDLLARKPRELSGGQQQRVAIGRAIVREPKLFLFDEPLSNLDAKLRVEMRTEILGLHKRLKATTIYVTHDQEEAMTMADRIVIMEHGQVMQVASPEEIYFRPATLMVAAFIGSPAMNFVQGVGQSDKTINTIFGPIGFDGNISQGQAVEIGIRPDDFLFAGNERPVENTTLVKCSVILRELLGARAIIHLDVGAPKPFKAVVQHEQFRLIEMGGKAAFQFRTSDLHVFDKKTGARL</sequence>
<dbReference type="Gene3D" id="2.40.50.100">
    <property type="match status" value="1"/>
</dbReference>
<dbReference type="PROSITE" id="PS00211">
    <property type="entry name" value="ABC_TRANSPORTER_1"/>
    <property type="match status" value="1"/>
</dbReference>